<dbReference type="PANTHER" id="PTHR43845">
    <property type="entry name" value="BLR5969 PROTEIN"/>
    <property type="match status" value="1"/>
</dbReference>
<comment type="caution">
    <text evidence="1">The sequence shown here is derived from an EMBL/GenBank/DDBJ whole genome shotgun (WGS) entry which is preliminary data.</text>
</comment>
<dbReference type="InterPro" id="IPR042099">
    <property type="entry name" value="ANL_N_sf"/>
</dbReference>
<dbReference type="OrthoDB" id="580775at2"/>
<sequence length="356" mass="39978">MVNIVFATGGTTGKSRIIRHSWKKYQFVTHEAAKSLKTVFSDFSVHSVANCLTAGNLWGGFLFAHEICRHLQVNYYPFASVTDSDELSNAIYEYSIDTLICLPSFADKLINEERLQQLTSIRNIFFLGEEFNSSSLSRIKHLLPGVIVKPLAYTSQETGPLGYQCSYLHGNSYHIYEHVKLNNENDNNEIIASILYPDGDHLLNHHTGDTGSLIPVQLCKCGFRGTELTFTGRIASHYNIMGTSISIDEFVSVLSQQCGCDVAISDIQIIVVNQFELGTGIIFLTDARLEISNENLITALESSFLIREIISDSNFFHVWHTNKELFIKSHISEKLKSFITTAKLPRELKGTKVIIK</sequence>
<dbReference type="AlphaFoldDB" id="W3V6H0"/>
<proteinExistence type="predicted"/>
<dbReference type="EMBL" id="AYSJ01000013">
    <property type="protein sequence ID" value="ETS30624.1"/>
    <property type="molecule type" value="Genomic_DNA"/>
</dbReference>
<dbReference type="PATRIC" id="fig|1004151.3.peg.2649"/>
<name>W3V6H0_9GAMM</name>
<dbReference type="Gene3D" id="3.40.50.12780">
    <property type="entry name" value="N-terminal domain of ligase-like"/>
    <property type="match status" value="1"/>
</dbReference>
<evidence type="ECO:0000313" key="2">
    <source>
        <dbReference type="Proteomes" id="UP000018957"/>
    </source>
</evidence>
<organism evidence="1 2">
    <name type="scientific">Photorhabdus khanii NC19</name>
    <dbReference type="NCBI Taxonomy" id="1004151"/>
    <lineage>
        <taxon>Bacteria</taxon>
        <taxon>Pseudomonadati</taxon>
        <taxon>Pseudomonadota</taxon>
        <taxon>Gammaproteobacteria</taxon>
        <taxon>Enterobacterales</taxon>
        <taxon>Morganellaceae</taxon>
        <taxon>Photorhabdus</taxon>
    </lineage>
</organism>
<dbReference type="Proteomes" id="UP000018957">
    <property type="component" value="Unassembled WGS sequence"/>
</dbReference>
<dbReference type="SUPFAM" id="SSF56801">
    <property type="entry name" value="Acetyl-CoA synthetase-like"/>
    <property type="match status" value="1"/>
</dbReference>
<keyword evidence="2" id="KW-1185">Reference proteome</keyword>
<gene>
    <name evidence="1" type="ORF">PTE_02569</name>
</gene>
<reference evidence="1 2" key="1">
    <citation type="submission" date="2013-11" db="EMBL/GenBank/DDBJ databases">
        <title>Elucidation of the Photorhabdus temperata genome and generation of transposon mutant library to identify motility mutants.</title>
        <authorList>
            <person name="Hurst S.G.IV."/>
            <person name="Micheals B."/>
            <person name="Abebe-Akele F."/>
            <person name="Rowedder H."/>
            <person name="Bullock H."/>
            <person name="Jackobeck R."/>
            <person name="Janicki E."/>
            <person name="Tisa L.S."/>
        </authorList>
    </citation>
    <scope>NUCLEOTIDE SEQUENCE [LARGE SCALE GENOMIC DNA]</scope>
    <source>
        <strain evidence="1 2">NC19</strain>
    </source>
</reference>
<dbReference type="PANTHER" id="PTHR43845:SF1">
    <property type="entry name" value="BLR5969 PROTEIN"/>
    <property type="match status" value="1"/>
</dbReference>
<accession>W3V6H0</accession>
<evidence type="ECO:0000313" key="1">
    <source>
        <dbReference type="EMBL" id="ETS30624.1"/>
    </source>
</evidence>
<protein>
    <submittedName>
        <fullName evidence="1">Coenzyme F390 synthetase</fullName>
    </submittedName>
</protein>
<dbReference type="RefSeq" id="WP_036846909.1">
    <property type="nucleotide sequence ID" value="NZ_AYSJ01000013.1"/>
</dbReference>